<gene>
    <name evidence="2" type="ORF">ACFSJ0_57405</name>
</gene>
<dbReference type="Proteomes" id="UP001597097">
    <property type="component" value="Unassembled WGS sequence"/>
</dbReference>
<accession>A0ABW4GV04</accession>
<sequence length="236" mass="25312">MLAFSRQPFFIAGKNRNAHGRIVDQKNSAAHQYGTYVDASGRHQDNKLRQSGGKYGTVLITVPGALPGVMWFTEKIQQEITRQERGKMKKIAWAAATALTVGLLTSAGPSAAMASPTDNEVHNTSTIAVGAVEVYRGPACIYRQGCYDALIPAGQYSGWRHTGAIFFGDNYCLRVRPWQPGGGLGPVQISPEGPGWAVLPDAPPGFDVRARPIGSADCDRSAQTSSDAGYFVQAKQ</sequence>
<name>A0ABW4GV04_9ACTN</name>
<evidence type="ECO:0000313" key="3">
    <source>
        <dbReference type="Proteomes" id="UP001597097"/>
    </source>
</evidence>
<evidence type="ECO:0000256" key="1">
    <source>
        <dbReference type="SAM" id="MobiDB-lite"/>
    </source>
</evidence>
<dbReference type="RefSeq" id="WP_219539679.1">
    <property type="nucleotide sequence ID" value="NZ_JAHKRM010000070.1"/>
</dbReference>
<dbReference type="EMBL" id="JBHUCM010000068">
    <property type="protein sequence ID" value="MFD1546710.1"/>
    <property type="molecule type" value="Genomic_DNA"/>
</dbReference>
<comment type="caution">
    <text evidence="2">The sequence shown here is derived from an EMBL/GenBank/DDBJ whole genome shotgun (WGS) entry which is preliminary data.</text>
</comment>
<proteinExistence type="predicted"/>
<protein>
    <submittedName>
        <fullName evidence="2">Uncharacterized protein</fullName>
    </submittedName>
</protein>
<feature type="region of interest" description="Disordered" evidence="1">
    <location>
        <begin position="217"/>
        <end position="236"/>
    </location>
</feature>
<keyword evidence="3" id="KW-1185">Reference proteome</keyword>
<reference evidence="3" key="1">
    <citation type="journal article" date="2019" name="Int. J. Syst. Evol. Microbiol.">
        <title>The Global Catalogue of Microorganisms (GCM) 10K type strain sequencing project: providing services to taxonomists for standard genome sequencing and annotation.</title>
        <authorList>
            <consortium name="The Broad Institute Genomics Platform"/>
            <consortium name="The Broad Institute Genome Sequencing Center for Infectious Disease"/>
            <person name="Wu L."/>
            <person name="Ma J."/>
        </authorList>
    </citation>
    <scope>NUCLEOTIDE SEQUENCE [LARGE SCALE GENOMIC DNA]</scope>
    <source>
        <strain evidence="3">CGMCC 1.15399</strain>
    </source>
</reference>
<evidence type="ECO:0000313" key="2">
    <source>
        <dbReference type="EMBL" id="MFD1546710.1"/>
    </source>
</evidence>
<organism evidence="2 3">
    <name type="scientific">Nonomuraea guangzhouensis</name>
    <dbReference type="NCBI Taxonomy" id="1291555"/>
    <lineage>
        <taxon>Bacteria</taxon>
        <taxon>Bacillati</taxon>
        <taxon>Actinomycetota</taxon>
        <taxon>Actinomycetes</taxon>
        <taxon>Streptosporangiales</taxon>
        <taxon>Streptosporangiaceae</taxon>
        <taxon>Nonomuraea</taxon>
    </lineage>
</organism>